<dbReference type="InterPro" id="IPR033177">
    <property type="entry name" value="PSD-B"/>
</dbReference>
<dbReference type="InterPro" id="IPR003817">
    <property type="entry name" value="PS_Dcarbxylase"/>
</dbReference>
<evidence type="ECO:0000256" key="12">
    <source>
        <dbReference type="SAM" id="MobiDB-lite"/>
    </source>
</evidence>
<dbReference type="UniPathway" id="UPA00558">
    <property type="reaction ID" value="UER00616"/>
</dbReference>
<feature type="region of interest" description="Disordered" evidence="12">
    <location>
        <begin position="449"/>
        <end position="495"/>
    </location>
</feature>
<keyword evidence="11" id="KW-0967">Endosome</keyword>
<dbReference type="GO" id="GO:0000139">
    <property type="term" value="C:Golgi membrane"/>
    <property type="evidence" value="ECO:0007669"/>
    <property type="project" value="UniProtKB-SubCell"/>
</dbReference>
<dbReference type="Pfam" id="PF02666">
    <property type="entry name" value="PS_Dcarbxylase"/>
    <property type="match status" value="1"/>
</dbReference>
<dbReference type="HAMAP" id="MF_00663">
    <property type="entry name" value="PS_decarb_PSD_B_type2"/>
    <property type="match status" value="1"/>
</dbReference>
<evidence type="ECO:0000256" key="1">
    <source>
        <dbReference type="ARBA" id="ARBA00005189"/>
    </source>
</evidence>
<evidence type="ECO:0000256" key="8">
    <source>
        <dbReference type="ARBA" id="ARBA00023239"/>
    </source>
</evidence>
<dbReference type="Pfam" id="PF00168">
    <property type="entry name" value="C2"/>
    <property type="match status" value="2"/>
</dbReference>
<feature type="modified residue" description="Pyruvic acid (Ser); by autocatalysis" evidence="11">
    <location>
        <position position="993"/>
    </location>
</feature>
<keyword evidence="11" id="KW-0333">Golgi apparatus</keyword>
<feature type="active site" description="Schiff-base intermediate with substrate; via pyruvic acid; for decarboxylase activity" evidence="11">
    <location>
        <position position="993"/>
    </location>
</feature>
<feature type="domain" description="C2" evidence="13">
    <location>
        <begin position="1"/>
        <end position="118"/>
    </location>
</feature>
<keyword evidence="8 11" id="KW-0456">Lyase</keyword>
<dbReference type="CDD" id="cd04039">
    <property type="entry name" value="C2_PSD"/>
    <property type="match status" value="1"/>
</dbReference>
<dbReference type="GO" id="GO:0006646">
    <property type="term" value="P:phosphatidylethanolamine biosynthetic process"/>
    <property type="evidence" value="ECO:0007669"/>
    <property type="project" value="UniProtKB-UniRule"/>
</dbReference>
<evidence type="ECO:0000256" key="5">
    <source>
        <dbReference type="ARBA" id="ARBA00023136"/>
    </source>
</evidence>
<comment type="similarity">
    <text evidence="11">Belongs to the phosphatidylserine decarboxylase family. PSD-B subfamily. Eukaryotic type II sub-subfamily.</text>
</comment>
<evidence type="ECO:0000259" key="13">
    <source>
        <dbReference type="PROSITE" id="PS50004"/>
    </source>
</evidence>
<evidence type="ECO:0000256" key="4">
    <source>
        <dbReference type="ARBA" id="ARBA00023098"/>
    </source>
</evidence>
<feature type="chain" id="PRO_5023443388" description="Phosphatidylserine decarboxylase 2 beta chain" evidence="11">
    <location>
        <begin position="1"/>
        <end position="992"/>
    </location>
</feature>
<gene>
    <name evidence="11" type="primary">PSD2</name>
    <name evidence="14" type="ORF">SAMEA4029010_CIC11G00000001815</name>
</gene>
<dbReference type="InterPro" id="IPR035892">
    <property type="entry name" value="C2_domain_sf"/>
</dbReference>
<dbReference type="Gene3D" id="2.60.40.150">
    <property type="entry name" value="C2 domain"/>
    <property type="match status" value="2"/>
</dbReference>
<comment type="subunit">
    <text evidence="11">Heterodimer of a large membrane-associated beta subunit and a small pyruvoyl-containing alpha subunit. Interacts with pstB2. This interaction may be a means to structurally tether the donor membrane (ER) harboring PstB2 to acceptor membranes (Golgi/endosomes) harboring PSD2 during PtdSer transport to the site of PtdEtn synthesis.</text>
</comment>
<dbReference type="STRING" id="45354.A0A1L0CTU0"/>
<dbReference type="GO" id="GO:0016540">
    <property type="term" value="P:protein autoprocessing"/>
    <property type="evidence" value="ECO:0007669"/>
    <property type="project" value="UniProtKB-UniRule"/>
</dbReference>
<evidence type="ECO:0000256" key="9">
    <source>
        <dbReference type="ARBA" id="ARBA00023264"/>
    </source>
</evidence>
<dbReference type="InterPro" id="IPR000008">
    <property type="entry name" value="C2_dom"/>
</dbReference>
<dbReference type="EMBL" id="LT635756">
    <property type="protein sequence ID" value="SGZ46954.1"/>
    <property type="molecule type" value="Genomic_DNA"/>
</dbReference>
<dbReference type="GO" id="GO:0004609">
    <property type="term" value="F:phosphatidylserine decarboxylase activity"/>
    <property type="evidence" value="ECO:0007669"/>
    <property type="project" value="UniProtKB-UniRule"/>
</dbReference>
<feature type="chain" id="PRO_5023443387" description="Phosphatidylserine decarboxylase 2 alpha chain" evidence="11">
    <location>
        <begin position="993"/>
        <end position="1113"/>
    </location>
</feature>
<comment type="domain">
    <text evidence="11">The C2 domains have an essential, but non-catalytic function. They may facilitate interactions with other proteins and are required for lipid transport function.</text>
</comment>
<organism evidence="14 15">
    <name type="scientific">Sungouiella intermedia</name>
    <dbReference type="NCBI Taxonomy" id="45354"/>
    <lineage>
        <taxon>Eukaryota</taxon>
        <taxon>Fungi</taxon>
        <taxon>Dikarya</taxon>
        <taxon>Ascomycota</taxon>
        <taxon>Saccharomycotina</taxon>
        <taxon>Pichiomycetes</taxon>
        <taxon>Metschnikowiaceae</taxon>
        <taxon>Sungouiella</taxon>
    </lineage>
</organism>
<feature type="domain" description="C2" evidence="13">
    <location>
        <begin position="327"/>
        <end position="450"/>
    </location>
</feature>
<dbReference type="CDD" id="cd00030">
    <property type="entry name" value="C2"/>
    <property type="match status" value="1"/>
</dbReference>
<dbReference type="PANTHER" id="PTHR10067">
    <property type="entry name" value="PHOSPHATIDYLSERINE DECARBOXYLASE"/>
    <property type="match status" value="1"/>
</dbReference>
<dbReference type="InterPro" id="IPR033179">
    <property type="entry name" value="PSD_type2_pro"/>
</dbReference>
<feature type="region of interest" description="Disordered" evidence="12">
    <location>
        <begin position="149"/>
        <end position="168"/>
    </location>
</feature>
<dbReference type="GO" id="GO:0010008">
    <property type="term" value="C:endosome membrane"/>
    <property type="evidence" value="ECO:0007669"/>
    <property type="project" value="UniProtKB-SubCell"/>
</dbReference>
<accession>A0A1L0CTU0</accession>
<feature type="active site" description="Charge relay system; for autoendoproteolytic cleavage activity" evidence="11">
    <location>
        <position position="906"/>
    </location>
</feature>
<evidence type="ECO:0000256" key="2">
    <source>
        <dbReference type="ARBA" id="ARBA00022516"/>
    </source>
</evidence>
<keyword evidence="2 11" id="KW-0444">Lipid biosynthesis</keyword>
<evidence type="ECO:0000313" key="14">
    <source>
        <dbReference type="EMBL" id="SGZ46954.1"/>
    </source>
</evidence>
<comment type="pathway">
    <text evidence="1">Lipid metabolism.</text>
</comment>
<proteinExistence type="inferred from homology"/>
<keyword evidence="3 11" id="KW-0210">Decarboxylase</keyword>
<feature type="active site" description="Charge relay system; for autoendoproteolytic cleavage activity" evidence="11">
    <location>
        <position position="993"/>
    </location>
</feature>
<dbReference type="EC" id="4.1.1.65" evidence="11"/>
<keyword evidence="10 11" id="KW-0670">Pyruvate</keyword>
<sequence length="1113" mass="126407">MRIRKRSHAPIYLRVDAYRAADLFLLDKKLRSKTINAAIVARLNGYKKRSKRKLNTAHPSWDDHFIIPLKTGDFSQVLVLAVWNRTPRTRSYLGEVRLKVLDIFDGDNASFKTLPQWYKLYLNESDHCYVTGSVLLLFLLLDSNKEDGAKESTDSSMRSSGPHLLVSPPTAPNLSVENLSLSEDSLLQKFKAWTNSLVNTEPGVHILLPNEQGFYNDLNESVEVSGISEVSDVESIDEYVKKPSRKSSSGPLKFLQKSQSQMLESELTKSGSGFLKVFPDSDDSRTDYLSASDVLSIGSYNSDGFYGSDSGLSASGTEKVKKRRFRRRKENDAKYEFRHRNMKGVMFLEILSCSDLPPIKNFTRTSFDMDPFVVVTFGKMTFRTSWQRHNLNPVYNERLAFEVMDHESNFNVQFSVLDKDHFLFHDQVADVSIPIQSLVEIASEPCSQSAAEGLDDRTAEDPSSDSPPVAVFKADNSLEEKSRNQSTSSLASLSDAHSHQAIQIAEDGNMVKTRKKKKFKRSSYTVLYVDTSLFKTLDLKLTLHDQKLALKHNPTLKVRARFLTYENLRKDFWRILLEQYNVNETSTEMDSIEMISFLDALGSHNSDEIVTDFYKQLDRSMWGGDVVTFDEVVEFLESYIAREKSNPEDKIFEIDSCPVCHERRFTKKGDLDIVTHVAICASKDWSIVNKMLTSSYATGQGASRRWYSKFLIKLTYGKYQLGSNSANIFVQDRSTGIVMEEKMSVTVRLGIRLLYKGLDKAKTKRIRSLLRKLSIKQGIKFDSPLLARDIASFIQFHKLDLSECQIKDPSRFPTFNEFFYRKLDVGARPIEAPDEEGIAVSPADCRCTTFVTVDSATELWIKGRNFTLAKLFNGNFNNFEKTNLYDPKNCSVGIFRLAPQDYHRFHSPVSGTIGPMKYIEGEYYTVNPMAIRSDLDVYGENVRVIVPIHTEKFGTIILVGVGAMMVGSTIITVKEGQKVKRGDEIGYFKFGGSTVLLLFEKDLFCFDSDLIDNSKTCVETLVRVGQSIGHRPDVPQHKREHIDFSKQSKGFKLSLIRAITGGNVNDLNTWESNKIKLGHKNLKEFIIDDDMDNESDLYEELKDSNDEDLIDSE</sequence>
<keyword evidence="7 11" id="KW-0594">Phospholipid biosynthesis</keyword>
<comment type="cofactor">
    <cofactor evidence="11">
        <name>pyruvate</name>
        <dbReference type="ChEBI" id="CHEBI:15361"/>
    </cofactor>
    <text evidence="11">Binds 1 pyruvoyl group covalently per subunit.</text>
</comment>
<evidence type="ECO:0000256" key="11">
    <source>
        <dbReference type="HAMAP-Rule" id="MF_03209"/>
    </source>
</evidence>
<dbReference type="AlphaFoldDB" id="A0A1L0CTU0"/>
<evidence type="ECO:0000256" key="6">
    <source>
        <dbReference type="ARBA" id="ARBA00023145"/>
    </source>
</evidence>
<dbReference type="SUPFAM" id="SSF49562">
    <property type="entry name" value="C2 domain (Calcium/lipid-binding domain, CaLB)"/>
    <property type="match status" value="2"/>
</dbReference>
<dbReference type="NCBIfam" id="TIGR00163">
    <property type="entry name" value="PS_decarb"/>
    <property type="match status" value="1"/>
</dbReference>
<keyword evidence="5 11" id="KW-0472">Membrane</keyword>
<dbReference type="GO" id="GO:0005795">
    <property type="term" value="C:Golgi stack"/>
    <property type="evidence" value="ECO:0007669"/>
    <property type="project" value="UniProtKB-UniRule"/>
</dbReference>
<keyword evidence="9 11" id="KW-1208">Phospholipid metabolism</keyword>
<evidence type="ECO:0000256" key="10">
    <source>
        <dbReference type="ARBA" id="ARBA00023317"/>
    </source>
</evidence>
<comment type="subcellular location">
    <subcellularLocation>
        <location evidence="11">Golgi apparatus membrane</location>
        <topology evidence="11">Peripheral membrane protein</topology>
        <orientation evidence="11">Cytoplasmic side</orientation>
    </subcellularLocation>
    <subcellularLocation>
        <location evidence="11">Endosome membrane</location>
        <topology evidence="11">Peripheral membrane protein</topology>
        <orientation evidence="11">Cytoplasmic side</orientation>
    </subcellularLocation>
</comment>
<keyword evidence="4 11" id="KW-0443">Lipid metabolism</keyword>
<protein>
    <recommendedName>
        <fullName evidence="11">Phosphatidylserine decarboxylase proenzyme 2</fullName>
        <ecNumber evidence="11">4.1.1.65</ecNumber>
    </recommendedName>
    <component>
        <recommendedName>
            <fullName evidence="11">Phosphatidylserine decarboxylase 2 beta chain</fullName>
        </recommendedName>
    </component>
    <component>
        <recommendedName>
            <fullName evidence="11">Phosphatidylserine decarboxylase 2 alpha chain</fullName>
        </recommendedName>
    </component>
</protein>
<comment type="function">
    <text evidence="11">Catalyzes the formation of phosphatidylethanolamine (PtdEtn) from phosphatidylserine (PtdSer). Plays a central role in phospholipid metabolism and in the interorganelle trafficking of phosphatidylserine.</text>
</comment>
<dbReference type="PANTHER" id="PTHR10067:SF17">
    <property type="entry name" value="PHOSPHATIDYLSERINE DECARBOXYLASE PROENZYME 2"/>
    <property type="match status" value="1"/>
</dbReference>
<evidence type="ECO:0000313" key="15">
    <source>
        <dbReference type="Proteomes" id="UP000182334"/>
    </source>
</evidence>
<dbReference type="PROSITE" id="PS50004">
    <property type="entry name" value="C2"/>
    <property type="match status" value="2"/>
</dbReference>
<name>A0A1L0CTU0_9ASCO</name>
<evidence type="ECO:0000256" key="7">
    <source>
        <dbReference type="ARBA" id="ARBA00023209"/>
    </source>
</evidence>
<reference evidence="14 15" key="1">
    <citation type="submission" date="2016-10" db="EMBL/GenBank/DDBJ databases">
        <authorList>
            <person name="de Groot N.N."/>
        </authorList>
    </citation>
    <scope>NUCLEOTIDE SEQUENCE [LARGE SCALE GENOMIC DNA]</scope>
    <source>
        <strain evidence="14 15">CBS 141442</strain>
    </source>
</reference>
<feature type="active site" description="Charge relay system; for autoendoproteolytic cleavage activity" evidence="11">
    <location>
        <position position="844"/>
    </location>
</feature>
<feature type="site" description="Cleavage (non-hydrolytic); by autocatalysis" evidence="11">
    <location>
        <begin position="992"/>
        <end position="993"/>
    </location>
</feature>
<dbReference type="Proteomes" id="UP000182334">
    <property type="component" value="Chromosome I"/>
</dbReference>
<evidence type="ECO:0000256" key="3">
    <source>
        <dbReference type="ARBA" id="ARBA00022793"/>
    </source>
</evidence>
<dbReference type="SMART" id="SM00239">
    <property type="entry name" value="C2"/>
    <property type="match status" value="2"/>
</dbReference>
<feature type="compositionally biased region" description="Low complexity" evidence="12">
    <location>
        <begin position="486"/>
        <end position="495"/>
    </location>
</feature>
<dbReference type="OrthoDB" id="67700at2759"/>
<keyword evidence="15" id="KW-1185">Reference proteome</keyword>
<comment type="pathway">
    <text evidence="11">Phospholipid metabolism; phosphatidylethanolamine biosynthesis; phosphatidylethanolamine from CDP-diacylglycerol: step 2/2.</text>
</comment>
<keyword evidence="6 11" id="KW-0865">Zymogen</keyword>
<comment type="catalytic activity">
    <reaction evidence="11">
        <text>a 1,2-diacyl-sn-glycero-3-phospho-L-serine + H(+) = a 1,2-diacyl-sn-glycero-3-phosphoethanolamine + CO2</text>
        <dbReference type="Rhea" id="RHEA:20828"/>
        <dbReference type="ChEBI" id="CHEBI:15378"/>
        <dbReference type="ChEBI" id="CHEBI:16526"/>
        <dbReference type="ChEBI" id="CHEBI:57262"/>
        <dbReference type="ChEBI" id="CHEBI:64612"/>
        <dbReference type="EC" id="4.1.1.65"/>
    </reaction>
</comment>
<comment type="PTM">
    <text evidence="11">Is synthesized initially as an inactive proenzyme. Formation of the active enzyme involves a self-maturation process in which the active site pyruvoyl group is generated from an internal serine residue via an autocatalytic post-translational modification. Two non-identical subunits are generated from the proenzyme in this reaction, and the pyruvate is formed at the N-terminus of the alpha chain, which is derived from the carboxyl end of the proenzyme. The autoendoproteolytic cleavage occurs by a canonical serine protease mechanism, in which the side chain hydroxyl group of the serine supplies its oxygen atom to form the C-terminus of the beta chain, while the remainder of the serine residue undergoes an oxidative deamination to produce ammonia and the pyruvoyl prosthetic group on the alpha chain. During this reaction, the Ser that is part of the protease active site of the proenzyme becomes the pyruvoyl prosthetic group, which constitutes an essential element of the active site of the mature decarboxylase.</text>
</comment>